<proteinExistence type="predicted"/>
<comment type="caution">
    <text evidence="1">The sequence shown here is derived from an EMBL/GenBank/DDBJ whole genome shotgun (WGS) entry which is preliminary data.</text>
</comment>
<keyword evidence="2" id="KW-1185">Reference proteome</keyword>
<evidence type="ECO:0000313" key="2">
    <source>
        <dbReference type="Proteomes" id="UP000823941"/>
    </source>
</evidence>
<name>A0ABQ7PRY2_PLUXY</name>
<protein>
    <submittedName>
        <fullName evidence="1">Uncharacterized protein</fullName>
    </submittedName>
</protein>
<feature type="non-terminal residue" evidence="1">
    <location>
        <position position="1"/>
    </location>
</feature>
<dbReference type="EMBL" id="JAHIBW010000029">
    <property type="protein sequence ID" value="KAG7295736.1"/>
    <property type="molecule type" value="Genomic_DNA"/>
</dbReference>
<gene>
    <name evidence="1" type="ORF">JYU34_020781</name>
</gene>
<sequence length="91" mass="9851">VNVISDPTQRNELDVETELFAAEKKVCNRVIEAAAAAAAAGESVPTRLQQSNMAGCAVQTTWGTRVSPPGDLLRSHRAEENIMQVIKTWMA</sequence>
<dbReference type="Proteomes" id="UP000823941">
    <property type="component" value="Chromosome 29"/>
</dbReference>
<organism evidence="1 2">
    <name type="scientific">Plutella xylostella</name>
    <name type="common">Diamondback moth</name>
    <name type="synonym">Plutella maculipennis</name>
    <dbReference type="NCBI Taxonomy" id="51655"/>
    <lineage>
        <taxon>Eukaryota</taxon>
        <taxon>Metazoa</taxon>
        <taxon>Ecdysozoa</taxon>
        <taxon>Arthropoda</taxon>
        <taxon>Hexapoda</taxon>
        <taxon>Insecta</taxon>
        <taxon>Pterygota</taxon>
        <taxon>Neoptera</taxon>
        <taxon>Endopterygota</taxon>
        <taxon>Lepidoptera</taxon>
        <taxon>Glossata</taxon>
        <taxon>Ditrysia</taxon>
        <taxon>Yponomeutoidea</taxon>
        <taxon>Plutellidae</taxon>
        <taxon>Plutella</taxon>
    </lineage>
</organism>
<evidence type="ECO:0000313" key="1">
    <source>
        <dbReference type="EMBL" id="KAG7295736.1"/>
    </source>
</evidence>
<accession>A0ABQ7PRY2</accession>
<reference evidence="1 2" key="1">
    <citation type="submission" date="2021-06" db="EMBL/GenBank/DDBJ databases">
        <title>A haploid diamondback moth (Plutella xylostella L.) genome assembly resolves 31 chromosomes and identifies a diamide resistance mutation.</title>
        <authorList>
            <person name="Ward C.M."/>
            <person name="Perry K.D."/>
            <person name="Baker G."/>
            <person name="Powis K."/>
            <person name="Heckel D.G."/>
            <person name="Baxter S.W."/>
        </authorList>
    </citation>
    <scope>NUCLEOTIDE SEQUENCE [LARGE SCALE GENOMIC DNA]</scope>
    <source>
        <strain evidence="1 2">LV</strain>
        <tissue evidence="1">Single pupa</tissue>
    </source>
</reference>